<gene>
    <name evidence="5" type="ORF">G3M78_03085</name>
</gene>
<evidence type="ECO:0000313" key="5">
    <source>
        <dbReference type="EMBL" id="QPJ64435.1"/>
    </source>
</evidence>
<dbReference type="GO" id="GO:0044780">
    <property type="term" value="P:bacterial-type flagellum assembly"/>
    <property type="evidence" value="ECO:0007669"/>
    <property type="project" value="InterPro"/>
</dbReference>
<evidence type="ECO:0000313" key="6">
    <source>
        <dbReference type="Proteomes" id="UP000594464"/>
    </source>
</evidence>
<reference evidence="6" key="1">
    <citation type="submission" date="2020-02" db="EMBL/GenBank/DDBJ databases">
        <title>Genomic and physiological characterization of two novel Nitrospinaceae genera.</title>
        <authorList>
            <person name="Mueller A.J."/>
            <person name="Jung M.-Y."/>
            <person name="Strachan C.R."/>
            <person name="Herbold C.W."/>
            <person name="Kirkegaard R.H."/>
            <person name="Daims H."/>
        </authorList>
    </citation>
    <scope>NUCLEOTIDE SEQUENCE [LARGE SCALE GENOMIC DNA]</scope>
</reference>
<keyword evidence="3" id="KW-1005">Bacterial flagellum biogenesis</keyword>
<name>A0A7T0C0T0_9BACT</name>
<dbReference type="AlphaFoldDB" id="A0A7T0C0T0"/>
<dbReference type="Proteomes" id="UP000594464">
    <property type="component" value="Chromosome"/>
</dbReference>
<protein>
    <submittedName>
        <fullName evidence="5">Flagellar protein FlgN</fullName>
    </submittedName>
</protein>
<dbReference type="InterPro" id="IPR036679">
    <property type="entry name" value="FlgN-like_sf"/>
</dbReference>
<keyword evidence="5" id="KW-0966">Cell projection</keyword>
<dbReference type="SUPFAM" id="SSF140566">
    <property type="entry name" value="FlgN-like"/>
    <property type="match status" value="1"/>
</dbReference>
<keyword evidence="5" id="KW-0969">Cilium</keyword>
<evidence type="ECO:0000256" key="4">
    <source>
        <dbReference type="SAM" id="Coils"/>
    </source>
</evidence>
<comment type="function">
    <text evidence="1">Required for the efficient initiation of filament assembly.</text>
</comment>
<dbReference type="EMBL" id="CP048620">
    <property type="protein sequence ID" value="QPJ64435.1"/>
    <property type="molecule type" value="Genomic_DNA"/>
</dbReference>
<dbReference type="KEGG" id="nva:G3M78_03085"/>
<comment type="similarity">
    <text evidence="2">Belongs to the FlgN family.</text>
</comment>
<evidence type="ECO:0000256" key="1">
    <source>
        <dbReference type="ARBA" id="ARBA00002397"/>
    </source>
</evidence>
<organism evidence="5 6">
    <name type="scientific">Candidatus Nitrohelix vancouverensis</name>
    <dbReference type="NCBI Taxonomy" id="2705534"/>
    <lineage>
        <taxon>Bacteria</taxon>
        <taxon>Pseudomonadati</taxon>
        <taxon>Nitrospinota/Tectimicrobiota group</taxon>
        <taxon>Nitrospinota</taxon>
        <taxon>Nitrospinia</taxon>
        <taxon>Nitrospinales</taxon>
        <taxon>Nitrospinaceae</taxon>
        <taxon>Candidatus Nitrohelix</taxon>
    </lineage>
</organism>
<sequence length="166" mass="19116">MKQLVQSLYAVLTEKVRVYDRFIACMTEEWKGLTQYSLTDYQKATEQKEKLIAEIEGLENRRLRVMKSIMKAAGASGEITLKMLIQKLPETVANKFAQTRREILKRIDEINLMNQKIKTLMERSSQSFQKSMAFVHSVDQQANAPYQSNGKFSQGKFQSRLVSVNA</sequence>
<keyword evidence="4" id="KW-0175">Coiled coil</keyword>
<keyword evidence="5" id="KW-0282">Flagellum</keyword>
<accession>A0A7T0C0T0</accession>
<dbReference type="Pfam" id="PF05130">
    <property type="entry name" value="FlgN"/>
    <property type="match status" value="1"/>
</dbReference>
<evidence type="ECO:0000256" key="2">
    <source>
        <dbReference type="ARBA" id="ARBA00007703"/>
    </source>
</evidence>
<feature type="coiled-coil region" evidence="4">
    <location>
        <begin position="41"/>
        <end position="68"/>
    </location>
</feature>
<proteinExistence type="inferred from homology"/>
<dbReference type="Gene3D" id="1.20.58.300">
    <property type="entry name" value="FlgN-like"/>
    <property type="match status" value="1"/>
</dbReference>
<dbReference type="InterPro" id="IPR007809">
    <property type="entry name" value="FlgN-like"/>
</dbReference>
<evidence type="ECO:0000256" key="3">
    <source>
        <dbReference type="ARBA" id="ARBA00022795"/>
    </source>
</evidence>